<name>A0A1M5VDQ2_9FIRM</name>
<dbReference type="Gene3D" id="3.90.76.10">
    <property type="entry name" value="Dipeptide-binding Protein, Domain 1"/>
    <property type="match status" value="1"/>
</dbReference>
<keyword evidence="4" id="KW-0807">Transducer</keyword>
<reference evidence="6 7" key="1">
    <citation type="submission" date="2016-11" db="EMBL/GenBank/DDBJ databases">
        <authorList>
            <person name="Jaros S."/>
            <person name="Januszkiewicz K."/>
            <person name="Wedrychowicz H."/>
        </authorList>
    </citation>
    <scope>NUCLEOTIDE SEQUENCE [LARGE SCALE GENOMIC DNA]</scope>
    <source>
        <strain evidence="6 7">DSM 13106</strain>
    </source>
</reference>
<dbReference type="InterPro" id="IPR004089">
    <property type="entry name" value="MCPsignal_dom"/>
</dbReference>
<protein>
    <submittedName>
        <fullName evidence="6">ABC-type transport system, substrate-binding protein</fullName>
    </submittedName>
</protein>
<gene>
    <name evidence="6" type="ORF">SAMN02745180_00852</name>
</gene>
<dbReference type="PANTHER" id="PTHR30290:SF9">
    <property type="entry name" value="OLIGOPEPTIDE-BINDING PROTEIN APPA"/>
    <property type="match status" value="1"/>
</dbReference>
<dbReference type="GO" id="GO:0007165">
    <property type="term" value="P:signal transduction"/>
    <property type="evidence" value="ECO:0007669"/>
    <property type="project" value="UniProtKB-KW"/>
</dbReference>
<evidence type="ECO:0000313" key="6">
    <source>
        <dbReference type="EMBL" id="SHH73053.1"/>
    </source>
</evidence>
<proteinExistence type="inferred from homology"/>
<accession>A0A1M5VDQ2</accession>
<dbReference type="STRING" id="1123281.SAMN02745180_00852"/>
<organism evidence="6 7">
    <name type="scientific">Sporanaerobacter acetigenes DSM 13106</name>
    <dbReference type="NCBI Taxonomy" id="1123281"/>
    <lineage>
        <taxon>Bacteria</taxon>
        <taxon>Bacillati</taxon>
        <taxon>Bacillota</taxon>
        <taxon>Tissierellia</taxon>
        <taxon>Tissierellales</taxon>
        <taxon>Sporanaerobacteraceae</taxon>
        <taxon>Sporanaerobacter</taxon>
    </lineage>
</organism>
<dbReference type="AlphaFoldDB" id="A0A1M5VDQ2"/>
<dbReference type="OrthoDB" id="9772924at2"/>
<dbReference type="CDD" id="cd00995">
    <property type="entry name" value="PBP2_NikA_DppA_OppA_like"/>
    <property type="match status" value="1"/>
</dbReference>
<dbReference type="Gene3D" id="1.10.287.950">
    <property type="entry name" value="Methyl-accepting chemotaxis protein"/>
    <property type="match status" value="1"/>
</dbReference>
<dbReference type="Gene3D" id="3.10.105.10">
    <property type="entry name" value="Dipeptide-binding Protein, Domain 3"/>
    <property type="match status" value="1"/>
</dbReference>
<dbReference type="InterPro" id="IPR039424">
    <property type="entry name" value="SBP_5"/>
</dbReference>
<evidence type="ECO:0000256" key="1">
    <source>
        <dbReference type="ARBA" id="ARBA00005695"/>
    </source>
</evidence>
<keyword evidence="2" id="KW-0813">Transport</keyword>
<dbReference type="GO" id="GO:0016020">
    <property type="term" value="C:membrane"/>
    <property type="evidence" value="ECO:0007669"/>
    <property type="project" value="InterPro"/>
</dbReference>
<evidence type="ECO:0000256" key="3">
    <source>
        <dbReference type="ARBA" id="ARBA00022729"/>
    </source>
</evidence>
<dbReference type="SUPFAM" id="SSF58104">
    <property type="entry name" value="Methyl-accepting chemotaxis protein (MCP) signaling domain"/>
    <property type="match status" value="1"/>
</dbReference>
<keyword evidence="7" id="KW-1185">Reference proteome</keyword>
<dbReference type="InterPro" id="IPR000914">
    <property type="entry name" value="SBP_5_dom"/>
</dbReference>
<dbReference type="Gene3D" id="3.40.190.10">
    <property type="entry name" value="Periplasmic binding protein-like II"/>
    <property type="match status" value="1"/>
</dbReference>
<dbReference type="PANTHER" id="PTHR30290">
    <property type="entry name" value="PERIPLASMIC BINDING COMPONENT OF ABC TRANSPORTER"/>
    <property type="match status" value="1"/>
</dbReference>
<dbReference type="PROSITE" id="PS50111">
    <property type="entry name" value="CHEMOTAXIS_TRANSDUC_2"/>
    <property type="match status" value="1"/>
</dbReference>
<dbReference type="Pfam" id="PF00496">
    <property type="entry name" value="SBP_bac_5"/>
    <property type="match status" value="1"/>
</dbReference>
<comment type="similarity">
    <text evidence="1">Belongs to the bacterial solute-binding protein 5 family.</text>
</comment>
<evidence type="ECO:0000313" key="7">
    <source>
        <dbReference type="Proteomes" id="UP000184389"/>
    </source>
</evidence>
<evidence type="ECO:0000259" key="5">
    <source>
        <dbReference type="PROSITE" id="PS50111"/>
    </source>
</evidence>
<dbReference type="SMART" id="SM00283">
    <property type="entry name" value="MA"/>
    <property type="match status" value="1"/>
</dbReference>
<dbReference type="GO" id="GO:0015833">
    <property type="term" value="P:peptide transport"/>
    <property type="evidence" value="ECO:0007669"/>
    <property type="project" value="TreeGrafter"/>
</dbReference>
<dbReference type="EMBL" id="FQXR01000004">
    <property type="protein sequence ID" value="SHH73053.1"/>
    <property type="molecule type" value="Genomic_DNA"/>
</dbReference>
<dbReference type="Pfam" id="PF00015">
    <property type="entry name" value="MCPsignal"/>
    <property type="match status" value="1"/>
</dbReference>
<dbReference type="Proteomes" id="UP000184389">
    <property type="component" value="Unassembled WGS sequence"/>
</dbReference>
<dbReference type="CDD" id="cd11386">
    <property type="entry name" value="MCP_signal"/>
    <property type="match status" value="1"/>
</dbReference>
<dbReference type="RefSeq" id="WP_084604143.1">
    <property type="nucleotide sequence ID" value="NZ_FQXR01000004.1"/>
</dbReference>
<dbReference type="SUPFAM" id="SSF53850">
    <property type="entry name" value="Periplasmic binding protein-like II"/>
    <property type="match status" value="1"/>
</dbReference>
<evidence type="ECO:0000256" key="2">
    <source>
        <dbReference type="ARBA" id="ARBA00022448"/>
    </source>
</evidence>
<feature type="domain" description="Methyl-accepting transducer" evidence="5">
    <location>
        <begin position="53"/>
        <end position="289"/>
    </location>
</feature>
<keyword evidence="3" id="KW-0732">Signal</keyword>
<dbReference type="GO" id="GO:1904680">
    <property type="term" value="F:peptide transmembrane transporter activity"/>
    <property type="evidence" value="ECO:0007669"/>
    <property type="project" value="TreeGrafter"/>
</dbReference>
<sequence>MFDIFKRKSNAKGDKLEETTYVAASSEEDSAVELQLNLIKQNEENLLHNLGGRIEDSANQTENLINAIDSIANRVEEQVRHIYSVVDEIGHYSAMAEELHASSSDSYRTASATLDIVEEGSKAVNNTIESMDEINQSMSNVLNEIDSLKTSIGQIEDVLNIIRGIAKQTNLLALNANIEAARAGDAGRGFAVVATEVKKLADRSAESADHISDIIKNIQENVNTTIRAVDDSSIKVREGSSVAQESRKAFQEIEEAIKGMIHLINEITEAISTQTSSLESIVLSTDEMQQSSEKAMSMVESAMMNTQFTMATLKELNQVTKLLDGMTKKLLEQQEVVGEKEPTIINLALSSPLQTLDPAMTNVMETLRFLNNIHTGLLTISDTGDVLPSIAKNWHVEDDNLTWIFNLRNDATFHNGKKVTAYDVKYSLERLLSPKLSSPNTWFIDYIEGAKKFMEGMESEVKGIKVLDQYRLSIKLESPFAGFLLLLSHGCCSVMDAEELKKGNFVGCGPYVLDSYNDDEYHLVAHDNYLGGKPYCDEVEVKVGDKDSLDNFINGKYDFYIIQNKKEYETIRSHELGKNMSFVDLVGTFYVGFKLKNTSSPYTQKRMRQAINYAINKKRIIDEIFGGLATTAKCIVPPGIIPYDHVEGYEYSPEKAKRIIREEGIDLTRPLVFLSGENPHPMLKLVEEDLKAVGITCKYKKVSREELSRAHELQEGYDMYFSGWYADTLDPSSFIKPLFMPGNQTNLSAYENEQVVELVEKATQMANPKKRDEIYMEIQRIISEDAPNVPILHPQNAVCTKADVHNVNLSSLAMIKYDNIMRQ</sequence>
<evidence type="ECO:0000256" key="4">
    <source>
        <dbReference type="PROSITE-ProRule" id="PRU00284"/>
    </source>
</evidence>